<organism evidence="2 3">
    <name type="scientific">Aequorivita echinoideorum</name>
    <dbReference type="NCBI Taxonomy" id="1549647"/>
    <lineage>
        <taxon>Bacteria</taxon>
        <taxon>Pseudomonadati</taxon>
        <taxon>Bacteroidota</taxon>
        <taxon>Flavobacteriia</taxon>
        <taxon>Flavobacteriales</taxon>
        <taxon>Flavobacteriaceae</taxon>
        <taxon>Aequorivita</taxon>
    </lineage>
</organism>
<dbReference type="InterPro" id="IPR036594">
    <property type="entry name" value="Meth_synthase_dom"/>
</dbReference>
<sequence>MVKTEFGIKDLENLSHIKAHTIRIWEKRYKILQPERSNTNIRKYNLDNLKKLLNVVFLYNSGHKISAIANLTPEQIQNLINSKIGRNQNYPLQVFKSTMFDFNTELFNATFENLLKQKSLGEIFEEIFIPLLNEIGVLWHNGTVEPAHEHFISEMVKHKLIAHTALLPKSITDGSKPTFVLYLPLAEIHEIGLLYANYEIISEGFKTIYLGPNLSLENLSRILDLAPQLIFVTSLTLISTEESIMEYIDEFQNRINFKRNLKMWIIGKKIENMPNKHDNILFFGNVGNFKNHLQNLNKT</sequence>
<dbReference type="Gene3D" id="1.10.1660.10">
    <property type="match status" value="1"/>
</dbReference>
<dbReference type="SMART" id="SM00422">
    <property type="entry name" value="HTH_MERR"/>
    <property type="match status" value="1"/>
</dbReference>
<dbReference type="EMBL" id="JAHCTB010000006">
    <property type="protein sequence ID" value="MBT0609011.1"/>
    <property type="molecule type" value="Genomic_DNA"/>
</dbReference>
<dbReference type="Gene3D" id="3.40.50.280">
    <property type="entry name" value="Cobalamin-binding domain"/>
    <property type="match status" value="1"/>
</dbReference>
<dbReference type="Pfam" id="PF02607">
    <property type="entry name" value="B12-binding_2"/>
    <property type="match status" value="1"/>
</dbReference>
<keyword evidence="3" id="KW-1185">Reference proteome</keyword>
<dbReference type="InterPro" id="IPR036724">
    <property type="entry name" value="Cobalamin-bd_sf"/>
</dbReference>
<reference evidence="2 3" key="1">
    <citation type="submission" date="2021-05" db="EMBL/GenBank/DDBJ databases">
        <title>Aequorivita echinoideorum JCM 30378 genome.</title>
        <authorList>
            <person name="Zhang H."/>
            <person name="Li C."/>
        </authorList>
    </citation>
    <scope>NUCLEOTIDE SEQUENCE [LARGE SCALE GENOMIC DNA]</scope>
    <source>
        <strain evidence="2 3">JCM30378</strain>
    </source>
</reference>
<accession>A0ABS5S717</accession>
<dbReference type="InterPro" id="IPR000551">
    <property type="entry name" value="MerR-type_HTH_dom"/>
</dbReference>
<evidence type="ECO:0000313" key="3">
    <source>
        <dbReference type="Proteomes" id="UP001297092"/>
    </source>
</evidence>
<evidence type="ECO:0000313" key="2">
    <source>
        <dbReference type="EMBL" id="MBT0609011.1"/>
    </source>
</evidence>
<dbReference type="CDD" id="cd01104">
    <property type="entry name" value="HTH_MlrA-CarA"/>
    <property type="match status" value="1"/>
</dbReference>
<dbReference type="Gene3D" id="1.10.1240.10">
    <property type="entry name" value="Methionine synthase domain"/>
    <property type="match status" value="1"/>
</dbReference>
<proteinExistence type="predicted"/>
<dbReference type="InterPro" id="IPR009061">
    <property type="entry name" value="DNA-bd_dom_put_sf"/>
</dbReference>
<evidence type="ECO:0000259" key="1">
    <source>
        <dbReference type="SMART" id="SM00422"/>
    </source>
</evidence>
<gene>
    <name evidence="2" type="ORF">KIV10_12555</name>
</gene>
<comment type="caution">
    <text evidence="2">The sequence shown here is derived from an EMBL/GenBank/DDBJ whole genome shotgun (WGS) entry which is preliminary data.</text>
</comment>
<feature type="domain" description="HTH merR-type" evidence="1">
    <location>
        <begin position="6"/>
        <end position="75"/>
    </location>
</feature>
<dbReference type="SUPFAM" id="SSF52242">
    <property type="entry name" value="Cobalamin (vitamin B12)-binding domain"/>
    <property type="match status" value="1"/>
</dbReference>
<dbReference type="RefSeq" id="WP_214114275.1">
    <property type="nucleotide sequence ID" value="NZ_JAHCTB010000006.1"/>
</dbReference>
<dbReference type="Proteomes" id="UP001297092">
    <property type="component" value="Unassembled WGS sequence"/>
</dbReference>
<dbReference type="Pfam" id="PF13411">
    <property type="entry name" value="MerR_1"/>
    <property type="match status" value="1"/>
</dbReference>
<dbReference type="InterPro" id="IPR003759">
    <property type="entry name" value="Cbl-bd_cap"/>
</dbReference>
<protein>
    <submittedName>
        <fullName evidence="2">MerR family transcriptional regulator</fullName>
    </submittedName>
</protein>
<dbReference type="SUPFAM" id="SSF46955">
    <property type="entry name" value="Putative DNA-binding domain"/>
    <property type="match status" value="1"/>
</dbReference>
<name>A0ABS5S717_9FLAO</name>